<gene>
    <name evidence="1" type="ORF">GDO81_012299</name>
</gene>
<accession>A0AAV7BKK1</accession>
<evidence type="ECO:0000313" key="2">
    <source>
        <dbReference type="Proteomes" id="UP000824782"/>
    </source>
</evidence>
<dbReference type="Proteomes" id="UP000824782">
    <property type="component" value="Unassembled WGS sequence"/>
</dbReference>
<sequence>MQQCGSHFECKTGIFFCSPLFMRYRCDRYQLEPGGWGAPFQKKRGEKNARIDWAAFLLHRWQHTQGQCCALHPPFSLQLIFPTCGICQGSLNRRPLNYRS</sequence>
<evidence type="ECO:0000313" key="1">
    <source>
        <dbReference type="EMBL" id="KAG8573133.1"/>
    </source>
</evidence>
<organism evidence="1 2">
    <name type="scientific">Engystomops pustulosus</name>
    <name type="common">Tungara frog</name>
    <name type="synonym">Physalaemus pustulosus</name>
    <dbReference type="NCBI Taxonomy" id="76066"/>
    <lineage>
        <taxon>Eukaryota</taxon>
        <taxon>Metazoa</taxon>
        <taxon>Chordata</taxon>
        <taxon>Craniata</taxon>
        <taxon>Vertebrata</taxon>
        <taxon>Euteleostomi</taxon>
        <taxon>Amphibia</taxon>
        <taxon>Batrachia</taxon>
        <taxon>Anura</taxon>
        <taxon>Neobatrachia</taxon>
        <taxon>Hyloidea</taxon>
        <taxon>Leptodactylidae</taxon>
        <taxon>Leiuperinae</taxon>
        <taxon>Engystomops</taxon>
    </lineage>
</organism>
<comment type="caution">
    <text evidence="1">The sequence shown here is derived from an EMBL/GenBank/DDBJ whole genome shotgun (WGS) entry which is preliminary data.</text>
</comment>
<dbReference type="EMBL" id="WNYA01000005">
    <property type="protein sequence ID" value="KAG8573133.1"/>
    <property type="molecule type" value="Genomic_DNA"/>
</dbReference>
<protein>
    <submittedName>
        <fullName evidence="1">Uncharacterized protein</fullName>
    </submittedName>
</protein>
<proteinExistence type="predicted"/>
<keyword evidence="2" id="KW-1185">Reference proteome</keyword>
<name>A0AAV7BKK1_ENGPU</name>
<reference evidence="1" key="1">
    <citation type="thesis" date="2020" institute="ProQuest LLC" country="789 East Eisenhower Parkway, Ann Arbor, MI, USA">
        <title>Comparative Genomics and Chromosome Evolution.</title>
        <authorList>
            <person name="Mudd A.B."/>
        </authorList>
    </citation>
    <scope>NUCLEOTIDE SEQUENCE</scope>
    <source>
        <strain evidence="1">237g6f4</strain>
        <tissue evidence="1">Blood</tissue>
    </source>
</reference>
<dbReference type="AlphaFoldDB" id="A0AAV7BKK1"/>